<keyword evidence="3" id="KW-1185">Reference proteome</keyword>
<gene>
    <name evidence="2" type="ORF">PUN28_010527</name>
</gene>
<evidence type="ECO:0000313" key="3">
    <source>
        <dbReference type="Proteomes" id="UP001430953"/>
    </source>
</evidence>
<dbReference type="Proteomes" id="UP001430953">
    <property type="component" value="Unassembled WGS sequence"/>
</dbReference>
<evidence type="ECO:0000256" key="1">
    <source>
        <dbReference type="SAM" id="Phobius"/>
    </source>
</evidence>
<dbReference type="AlphaFoldDB" id="A0AAW2FLI7"/>
<sequence length="129" mass="15068">MCDFKQGSSSAKTIFTFNVYFINVIFKRQYCKTLLNIFFAASRNVSFTQQRCVCIPRKRYESSIHMFFLSRTRSEIVRNIFYFSANFPCNVIYVVVMATVPISGCIFRSRKMDGGTFFEKKGLHLQSRS</sequence>
<name>A0AAW2FLI7_9HYME</name>
<keyword evidence="1" id="KW-1133">Transmembrane helix</keyword>
<organism evidence="2 3">
    <name type="scientific">Cardiocondyla obscurior</name>
    <dbReference type="NCBI Taxonomy" id="286306"/>
    <lineage>
        <taxon>Eukaryota</taxon>
        <taxon>Metazoa</taxon>
        <taxon>Ecdysozoa</taxon>
        <taxon>Arthropoda</taxon>
        <taxon>Hexapoda</taxon>
        <taxon>Insecta</taxon>
        <taxon>Pterygota</taxon>
        <taxon>Neoptera</taxon>
        <taxon>Endopterygota</taxon>
        <taxon>Hymenoptera</taxon>
        <taxon>Apocrita</taxon>
        <taxon>Aculeata</taxon>
        <taxon>Formicoidea</taxon>
        <taxon>Formicidae</taxon>
        <taxon>Myrmicinae</taxon>
        <taxon>Cardiocondyla</taxon>
    </lineage>
</organism>
<reference evidence="2 3" key="1">
    <citation type="submission" date="2023-03" db="EMBL/GenBank/DDBJ databases">
        <title>High recombination rates correlate with genetic variation in Cardiocondyla obscurior ants.</title>
        <authorList>
            <person name="Errbii M."/>
        </authorList>
    </citation>
    <scope>NUCLEOTIDE SEQUENCE [LARGE SCALE GENOMIC DNA]</scope>
    <source>
        <strain evidence="2">Alpha-2009</strain>
        <tissue evidence="2">Whole body</tissue>
    </source>
</reference>
<feature type="transmembrane region" description="Helical" evidence="1">
    <location>
        <begin position="80"/>
        <end position="102"/>
    </location>
</feature>
<protein>
    <submittedName>
        <fullName evidence="2">Uncharacterized protein</fullName>
    </submittedName>
</protein>
<evidence type="ECO:0000313" key="2">
    <source>
        <dbReference type="EMBL" id="KAL0115027.1"/>
    </source>
</evidence>
<accession>A0AAW2FLI7</accession>
<keyword evidence="1" id="KW-0812">Transmembrane</keyword>
<comment type="caution">
    <text evidence="2">The sequence shown here is derived from an EMBL/GenBank/DDBJ whole genome shotgun (WGS) entry which is preliminary data.</text>
</comment>
<keyword evidence="1" id="KW-0472">Membrane</keyword>
<proteinExistence type="predicted"/>
<dbReference type="EMBL" id="JADYXP020000010">
    <property type="protein sequence ID" value="KAL0115027.1"/>
    <property type="molecule type" value="Genomic_DNA"/>
</dbReference>